<evidence type="ECO:0000256" key="5">
    <source>
        <dbReference type="ARBA" id="ARBA00022737"/>
    </source>
</evidence>
<dbReference type="InterPro" id="IPR051864">
    <property type="entry name" value="NCF2_NOXA1"/>
</dbReference>
<evidence type="ECO:0000256" key="6">
    <source>
        <dbReference type="ARBA" id="ARBA00022803"/>
    </source>
</evidence>
<feature type="region of interest" description="Disordered" evidence="7">
    <location>
        <begin position="257"/>
        <end position="292"/>
    </location>
</feature>
<dbReference type="SMART" id="SM00028">
    <property type="entry name" value="TPR"/>
    <property type="match status" value="2"/>
</dbReference>
<keyword evidence="4" id="KW-0963">Cytoplasm</keyword>
<evidence type="ECO:0000256" key="7">
    <source>
        <dbReference type="SAM" id="MobiDB-lite"/>
    </source>
</evidence>
<dbReference type="InterPro" id="IPR019734">
    <property type="entry name" value="TPR_rpt"/>
</dbReference>
<evidence type="ECO:0000256" key="4">
    <source>
        <dbReference type="ARBA" id="ARBA00022490"/>
    </source>
</evidence>
<evidence type="ECO:0000313" key="8">
    <source>
        <dbReference type="EMBL" id="KAK6544214.1"/>
    </source>
</evidence>
<feature type="compositionally biased region" description="Basic and acidic residues" evidence="7">
    <location>
        <begin position="224"/>
        <end position="237"/>
    </location>
</feature>
<organism evidence="8 9">
    <name type="scientific">Orbilia ellipsospora</name>
    <dbReference type="NCBI Taxonomy" id="2528407"/>
    <lineage>
        <taxon>Eukaryota</taxon>
        <taxon>Fungi</taxon>
        <taxon>Dikarya</taxon>
        <taxon>Ascomycota</taxon>
        <taxon>Pezizomycotina</taxon>
        <taxon>Orbiliomycetes</taxon>
        <taxon>Orbiliales</taxon>
        <taxon>Orbiliaceae</taxon>
        <taxon>Orbilia</taxon>
    </lineage>
</organism>
<keyword evidence="6" id="KW-0802">TPR repeat</keyword>
<dbReference type="Proteomes" id="UP001365542">
    <property type="component" value="Unassembled WGS sequence"/>
</dbReference>
<dbReference type="GO" id="GO:0005737">
    <property type="term" value="C:cytoplasm"/>
    <property type="evidence" value="ECO:0007669"/>
    <property type="project" value="UniProtKB-SubCell"/>
</dbReference>
<evidence type="ECO:0000256" key="3">
    <source>
        <dbReference type="ARBA" id="ARBA00022443"/>
    </source>
</evidence>
<evidence type="ECO:0000256" key="1">
    <source>
        <dbReference type="ARBA" id="ARBA00004496"/>
    </source>
</evidence>
<sequence length="421" mass="46424">MSLKQEIETWVQALELCEQEEPDYEGALQKFEQIGDSAKICFNIGILQATLGEHEKAVATYHKCMDIDKFLAVAYFQCGVSNFLLTEFAEAANNFNDALLYLRGNNSINYEQLGLKFCLYSCEVIFNRGLCRLYSSNDKNDAEHQEGMKDLAAAAKEKKIEAHNVIEEAIAEGADGFTVFSVPVGTLYQPPGIKRKNYKTKDYLGKAVVRASVDASNLHTGFDGTEKRQSVVEERPEEAKSFAASNLVIPDRSSKISFSGGPDPTFSPPLASPSSLPSPAAPPPITNGLMAPPPAPAAVNKIRDSVVTFRSSSFDAGYRQSMAFDNGPPVDLAQMKVKIHHNKHDKMRLMLMGTDVPFEQFADLVRDKLGIRGKCEIELKDENDKIAMVDKGDYDAALATSKDTARRMRSTIGTIEIWVSE</sequence>
<comment type="similarity">
    <text evidence="2">Belongs to the NCF2/NOXA1 family.</text>
</comment>
<dbReference type="InterPro" id="IPR011990">
    <property type="entry name" value="TPR-like_helical_dom_sf"/>
</dbReference>
<protein>
    <recommendedName>
        <fullName evidence="10">NADPH oxidase regulator NoxR</fullName>
    </recommendedName>
</protein>
<evidence type="ECO:0008006" key="10">
    <source>
        <dbReference type="Google" id="ProtNLM"/>
    </source>
</evidence>
<keyword evidence="5" id="KW-0677">Repeat</keyword>
<evidence type="ECO:0000256" key="2">
    <source>
        <dbReference type="ARBA" id="ARBA00008051"/>
    </source>
</evidence>
<gene>
    <name evidence="8" type="ORF">TWF694_000917</name>
</gene>
<keyword evidence="3" id="KW-0728">SH3 domain</keyword>
<dbReference type="FunFam" id="1.25.40.10:FF:000017">
    <property type="entry name" value="NADPH oxidase regulator NoxR"/>
    <property type="match status" value="1"/>
</dbReference>
<keyword evidence="9" id="KW-1185">Reference proteome</keyword>
<dbReference type="AlphaFoldDB" id="A0AAV9XSN0"/>
<dbReference type="SUPFAM" id="SSF48452">
    <property type="entry name" value="TPR-like"/>
    <property type="match status" value="1"/>
</dbReference>
<comment type="caution">
    <text evidence="8">The sequence shown here is derived from an EMBL/GenBank/DDBJ whole genome shotgun (WGS) entry which is preliminary data.</text>
</comment>
<feature type="compositionally biased region" description="Pro residues" evidence="7">
    <location>
        <begin position="279"/>
        <end position="292"/>
    </location>
</feature>
<dbReference type="Gene3D" id="1.25.40.10">
    <property type="entry name" value="Tetratricopeptide repeat domain"/>
    <property type="match status" value="1"/>
</dbReference>
<dbReference type="PANTHER" id="PTHR15175">
    <property type="entry name" value="NEUTROPHIL CYTOSOLIC FACTOR 2, NEUTROPHIL NADPH OXIDASE FACTOR 2"/>
    <property type="match status" value="1"/>
</dbReference>
<comment type="subcellular location">
    <subcellularLocation>
        <location evidence="1">Cytoplasm</location>
    </subcellularLocation>
</comment>
<evidence type="ECO:0000313" key="9">
    <source>
        <dbReference type="Proteomes" id="UP001365542"/>
    </source>
</evidence>
<dbReference type="SUPFAM" id="SSF54277">
    <property type="entry name" value="CAD &amp; PB1 domains"/>
    <property type="match status" value="1"/>
</dbReference>
<name>A0AAV9XSN0_9PEZI</name>
<accession>A0AAV9XSN0</accession>
<dbReference type="Gene3D" id="3.10.20.90">
    <property type="entry name" value="Phosphatidylinositol 3-kinase Catalytic Subunit, Chain A, domain 1"/>
    <property type="match status" value="1"/>
</dbReference>
<feature type="region of interest" description="Disordered" evidence="7">
    <location>
        <begin position="218"/>
        <end position="237"/>
    </location>
</feature>
<dbReference type="EMBL" id="JAVHJO010000001">
    <property type="protein sequence ID" value="KAK6544214.1"/>
    <property type="molecule type" value="Genomic_DNA"/>
</dbReference>
<proteinExistence type="inferred from homology"/>
<dbReference type="PANTHER" id="PTHR15175:SF0">
    <property type="entry name" value="SH3 DOMAIN-CONTAINING PROTEIN C23A1.17"/>
    <property type="match status" value="1"/>
</dbReference>
<reference evidence="8 9" key="1">
    <citation type="submission" date="2019-10" db="EMBL/GenBank/DDBJ databases">
        <authorList>
            <person name="Palmer J.M."/>
        </authorList>
    </citation>
    <scope>NUCLEOTIDE SEQUENCE [LARGE SCALE GENOMIC DNA]</scope>
    <source>
        <strain evidence="8 9">TWF694</strain>
    </source>
</reference>